<keyword evidence="5 6" id="KW-0472">Membrane</keyword>
<comment type="caution">
    <text evidence="8">The sequence shown here is derived from an EMBL/GenBank/DDBJ whole genome shotgun (WGS) entry which is preliminary data.</text>
</comment>
<dbReference type="Pfam" id="PF09335">
    <property type="entry name" value="VTT_dom"/>
    <property type="match status" value="1"/>
</dbReference>
<comment type="subcellular location">
    <subcellularLocation>
        <location evidence="1">Cell membrane</location>
        <topology evidence="1">Multi-pass membrane protein</topology>
    </subcellularLocation>
</comment>
<evidence type="ECO:0000256" key="2">
    <source>
        <dbReference type="ARBA" id="ARBA00022475"/>
    </source>
</evidence>
<feature type="transmembrane region" description="Helical" evidence="6">
    <location>
        <begin position="6"/>
        <end position="29"/>
    </location>
</feature>
<dbReference type="PANTHER" id="PTHR42709:SF6">
    <property type="entry name" value="UNDECAPRENYL PHOSPHATE TRANSPORTER A"/>
    <property type="match status" value="1"/>
</dbReference>
<feature type="transmembrane region" description="Helical" evidence="6">
    <location>
        <begin position="41"/>
        <end position="65"/>
    </location>
</feature>
<feature type="domain" description="VTT" evidence="7">
    <location>
        <begin position="58"/>
        <end position="173"/>
    </location>
</feature>
<evidence type="ECO:0000256" key="3">
    <source>
        <dbReference type="ARBA" id="ARBA00022692"/>
    </source>
</evidence>
<evidence type="ECO:0000256" key="1">
    <source>
        <dbReference type="ARBA" id="ARBA00004651"/>
    </source>
</evidence>
<keyword evidence="9" id="KW-1185">Reference proteome</keyword>
<dbReference type="Proteomes" id="UP001168528">
    <property type="component" value="Unassembled WGS sequence"/>
</dbReference>
<organism evidence="8 9">
    <name type="scientific">Rhodocytophaga aerolata</name>
    <dbReference type="NCBI Taxonomy" id="455078"/>
    <lineage>
        <taxon>Bacteria</taxon>
        <taxon>Pseudomonadati</taxon>
        <taxon>Bacteroidota</taxon>
        <taxon>Cytophagia</taxon>
        <taxon>Cytophagales</taxon>
        <taxon>Rhodocytophagaceae</taxon>
        <taxon>Rhodocytophaga</taxon>
    </lineage>
</organism>
<keyword evidence="2" id="KW-1003">Cell membrane</keyword>
<dbReference type="EMBL" id="JAUKPO010000012">
    <property type="protein sequence ID" value="MDO1448583.1"/>
    <property type="molecule type" value="Genomic_DNA"/>
</dbReference>
<accession>A0ABT8RBJ6</accession>
<sequence length="205" mass="22625">MNRYIYIFIFICFITITTFILFEASGFTFEGLLQNKTSKPLLAFISLLLLGIDVILPIPSSFIMISNGVLFGFLVGGILSLVGGLISSMVGYFIGYKSTRLAKRFSSVAEEAKARTFLEKYGSIAIIASRPIPVLAESVSIMSGTLQWSFRKILINSFIGLLPISFVYSLTGAYSTSFNSAGVAFLINIGMAGFIWLITRWRKPY</sequence>
<dbReference type="InterPro" id="IPR032816">
    <property type="entry name" value="VTT_dom"/>
</dbReference>
<dbReference type="RefSeq" id="WP_302039384.1">
    <property type="nucleotide sequence ID" value="NZ_JAUKPO010000012.1"/>
</dbReference>
<evidence type="ECO:0000313" key="8">
    <source>
        <dbReference type="EMBL" id="MDO1448583.1"/>
    </source>
</evidence>
<evidence type="ECO:0000256" key="6">
    <source>
        <dbReference type="SAM" id="Phobius"/>
    </source>
</evidence>
<reference evidence="8" key="1">
    <citation type="submission" date="2023-07" db="EMBL/GenBank/DDBJ databases">
        <title>The genome sequence of Rhodocytophaga aerolata KACC 12507.</title>
        <authorList>
            <person name="Zhang X."/>
        </authorList>
    </citation>
    <scope>NUCLEOTIDE SEQUENCE</scope>
    <source>
        <strain evidence="8">KACC 12507</strain>
    </source>
</reference>
<dbReference type="PANTHER" id="PTHR42709">
    <property type="entry name" value="ALKALINE PHOSPHATASE LIKE PROTEIN"/>
    <property type="match status" value="1"/>
</dbReference>
<protein>
    <submittedName>
        <fullName evidence="8">VTT domain-containing protein</fullName>
    </submittedName>
</protein>
<evidence type="ECO:0000256" key="4">
    <source>
        <dbReference type="ARBA" id="ARBA00022989"/>
    </source>
</evidence>
<keyword evidence="4 6" id="KW-1133">Transmembrane helix</keyword>
<proteinExistence type="predicted"/>
<evidence type="ECO:0000313" key="9">
    <source>
        <dbReference type="Proteomes" id="UP001168528"/>
    </source>
</evidence>
<feature type="transmembrane region" description="Helical" evidence="6">
    <location>
        <begin position="180"/>
        <end position="199"/>
    </location>
</feature>
<gene>
    <name evidence="8" type="ORF">Q0590_20065</name>
</gene>
<dbReference type="InterPro" id="IPR051311">
    <property type="entry name" value="DedA_domain"/>
</dbReference>
<name>A0ABT8RBJ6_9BACT</name>
<evidence type="ECO:0000256" key="5">
    <source>
        <dbReference type="ARBA" id="ARBA00023136"/>
    </source>
</evidence>
<keyword evidence="3 6" id="KW-0812">Transmembrane</keyword>
<feature type="transmembrane region" description="Helical" evidence="6">
    <location>
        <begin position="153"/>
        <end position="174"/>
    </location>
</feature>
<evidence type="ECO:0000259" key="7">
    <source>
        <dbReference type="Pfam" id="PF09335"/>
    </source>
</evidence>
<feature type="transmembrane region" description="Helical" evidence="6">
    <location>
        <begin position="71"/>
        <end position="94"/>
    </location>
</feature>